<evidence type="ECO:0000256" key="2">
    <source>
        <dbReference type="ARBA" id="ARBA00006717"/>
    </source>
</evidence>
<dbReference type="InterPro" id="IPR029033">
    <property type="entry name" value="His_PPase_superfam"/>
</dbReference>
<feature type="region of interest" description="Disordered" evidence="11">
    <location>
        <begin position="41"/>
        <end position="60"/>
    </location>
</feature>
<evidence type="ECO:0000256" key="3">
    <source>
        <dbReference type="ARBA" id="ARBA00013081"/>
    </source>
</evidence>
<comment type="catalytic activity">
    <reaction evidence="9">
        <text>O-phospho-L-seryl-[protein] + H2O = L-seryl-[protein] + phosphate</text>
        <dbReference type="Rhea" id="RHEA:20629"/>
        <dbReference type="Rhea" id="RHEA-COMP:9863"/>
        <dbReference type="Rhea" id="RHEA-COMP:11604"/>
        <dbReference type="ChEBI" id="CHEBI:15377"/>
        <dbReference type="ChEBI" id="CHEBI:29999"/>
        <dbReference type="ChEBI" id="CHEBI:43474"/>
        <dbReference type="ChEBI" id="CHEBI:83421"/>
        <dbReference type="EC" id="3.1.3.16"/>
    </reaction>
</comment>
<dbReference type="Gene3D" id="3.40.50.1240">
    <property type="entry name" value="Phosphoglycerate mutase-like"/>
    <property type="match status" value="1"/>
</dbReference>
<name>A0A183E1I1_9BILA</name>
<dbReference type="InterPro" id="IPR013078">
    <property type="entry name" value="His_Pase_superF_clade-1"/>
</dbReference>
<comment type="subcellular location">
    <subcellularLocation>
        <location evidence="1">Mitochondrion outer membrane</location>
    </subcellularLocation>
</comment>
<evidence type="ECO:0000256" key="1">
    <source>
        <dbReference type="ARBA" id="ARBA00004294"/>
    </source>
</evidence>
<evidence type="ECO:0000256" key="6">
    <source>
        <dbReference type="ARBA" id="ARBA00039765"/>
    </source>
</evidence>
<dbReference type="Pfam" id="PF00300">
    <property type="entry name" value="His_Phos_1"/>
    <property type="match status" value="1"/>
</dbReference>
<proteinExistence type="inferred from homology"/>
<protein>
    <recommendedName>
        <fullName evidence="6">Serine/threonine-protein phosphatase PGAM5, mitochondrial</fullName>
        <ecNumber evidence="3">3.1.3.16</ecNumber>
    </recommendedName>
    <alternativeName>
        <fullName evidence="8">Phosphoglycerate mutase family member 5 homolog</fullName>
    </alternativeName>
    <alternativeName>
        <fullName evidence="7">Serine/threonine-protein phosphatase Pgam5, mitochondrial</fullName>
    </alternativeName>
</protein>
<evidence type="ECO:0000256" key="11">
    <source>
        <dbReference type="SAM" id="MobiDB-lite"/>
    </source>
</evidence>
<keyword evidence="4" id="KW-0496">Mitochondrion</keyword>
<evidence type="ECO:0000256" key="9">
    <source>
        <dbReference type="ARBA" id="ARBA00047761"/>
    </source>
</evidence>
<dbReference type="GO" id="GO:0005741">
    <property type="term" value="C:mitochondrial outer membrane"/>
    <property type="evidence" value="ECO:0007669"/>
    <property type="project" value="UniProtKB-SubCell"/>
</dbReference>
<dbReference type="SUPFAM" id="SSF53254">
    <property type="entry name" value="Phosphoglycerate mutase-like"/>
    <property type="match status" value="1"/>
</dbReference>
<keyword evidence="4" id="KW-0472">Membrane</keyword>
<dbReference type="EC" id="3.1.3.16" evidence="3"/>
<evidence type="ECO:0000256" key="5">
    <source>
        <dbReference type="ARBA" id="ARBA00022801"/>
    </source>
</evidence>
<evidence type="ECO:0000313" key="12">
    <source>
        <dbReference type="WBParaSite" id="GPUH_0001484101-mRNA-1"/>
    </source>
</evidence>
<dbReference type="WBParaSite" id="GPUH_0001484101-mRNA-1">
    <property type="protein sequence ID" value="GPUH_0001484101-mRNA-1"/>
    <property type="gene ID" value="GPUH_0001484101"/>
</dbReference>
<comment type="catalytic activity">
    <reaction evidence="10">
        <text>O-phospho-L-threonyl-[protein] + H2O = L-threonyl-[protein] + phosphate</text>
        <dbReference type="Rhea" id="RHEA:47004"/>
        <dbReference type="Rhea" id="RHEA-COMP:11060"/>
        <dbReference type="Rhea" id="RHEA-COMP:11605"/>
        <dbReference type="ChEBI" id="CHEBI:15377"/>
        <dbReference type="ChEBI" id="CHEBI:30013"/>
        <dbReference type="ChEBI" id="CHEBI:43474"/>
        <dbReference type="ChEBI" id="CHEBI:61977"/>
        <dbReference type="EC" id="3.1.3.16"/>
    </reaction>
</comment>
<organism evidence="12">
    <name type="scientific">Gongylonema pulchrum</name>
    <dbReference type="NCBI Taxonomy" id="637853"/>
    <lineage>
        <taxon>Eukaryota</taxon>
        <taxon>Metazoa</taxon>
        <taxon>Ecdysozoa</taxon>
        <taxon>Nematoda</taxon>
        <taxon>Chromadorea</taxon>
        <taxon>Rhabditida</taxon>
        <taxon>Spirurina</taxon>
        <taxon>Spiruromorpha</taxon>
        <taxon>Spiruroidea</taxon>
        <taxon>Gongylonematidae</taxon>
        <taxon>Gongylonema</taxon>
    </lineage>
</organism>
<evidence type="ECO:0000256" key="7">
    <source>
        <dbReference type="ARBA" id="ARBA00040722"/>
    </source>
</evidence>
<dbReference type="AlphaFoldDB" id="A0A183E1I1"/>
<dbReference type="InterPro" id="IPR051021">
    <property type="entry name" value="Mito_Ser/Thr_phosphatase"/>
</dbReference>
<comment type="similarity">
    <text evidence="2">Belongs to the phosphoglycerate mutase family. BPG-dependent PGAM subfamily.</text>
</comment>
<evidence type="ECO:0000256" key="8">
    <source>
        <dbReference type="ARBA" id="ARBA00042520"/>
    </source>
</evidence>
<dbReference type="PANTHER" id="PTHR20935">
    <property type="entry name" value="PHOSPHOGLYCERATE MUTASE-RELATED"/>
    <property type="match status" value="1"/>
</dbReference>
<keyword evidence="5" id="KW-0378">Hydrolase</keyword>
<dbReference type="PANTHER" id="PTHR20935:SF0">
    <property type="entry name" value="SERINE_THREONINE-PROTEIN PHOSPHATASE PGAM5, MITOCHONDRIAL"/>
    <property type="match status" value="1"/>
</dbReference>
<dbReference type="CDD" id="cd07067">
    <property type="entry name" value="HP_PGM_like"/>
    <property type="match status" value="1"/>
</dbReference>
<accession>A0A183E1I1</accession>
<keyword evidence="4" id="KW-1000">Mitochondrion outer membrane</keyword>
<sequence length="149" mass="16867">LQNSGVKFDSLVMSTMTRAVETAKFILEKLPAVTSKSDTLLEEGAPFPPEPPSKNWRPKHKGSRIEAAFRKYIHRASSKQKEDSWELIVCHGNVIRYFVCRALQFPPEGWLRMSVGHCSITWLIVYPNGTVSVRTLGDIGHLPREKVSF</sequence>
<dbReference type="GO" id="GO:0004722">
    <property type="term" value="F:protein serine/threonine phosphatase activity"/>
    <property type="evidence" value="ECO:0007669"/>
    <property type="project" value="UniProtKB-EC"/>
</dbReference>
<evidence type="ECO:0000256" key="10">
    <source>
        <dbReference type="ARBA" id="ARBA00048336"/>
    </source>
</evidence>
<dbReference type="GO" id="GO:0090141">
    <property type="term" value="P:positive regulation of mitochondrial fission"/>
    <property type="evidence" value="ECO:0007669"/>
    <property type="project" value="TreeGrafter"/>
</dbReference>
<reference evidence="12" key="1">
    <citation type="submission" date="2016-06" db="UniProtKB">
        <authorList>
            <consortium name="WormBaseParasite"/>
        </authorList>
    </citation>
    <scope>IDENTIFICATION</scope>
</reference>
<evidence type="ECO:0000256" key="4">
    <source>
        <dbReference type="ARBA" id="ARBA00022787"/>
    </source>
</evidence>